<dbReference type="EMBL" id="JAMDHA010000100">
    <property type="protein sequence ID" value="MDD1012022.1"/>
    <property type="molecule type" value="Genomic_DNA"/>
</dbReference>
<evidence type="ECO:0000313" key="4">
    <source>
        <dbReference type="Proteomes" id="UP001148185"/>
    </source>
</evidence>
<protein>
    <submittedName>
        <fullName evidence="3">TnsD family transposase</fullName>
    </submittedName>
</protein>
<gene>
    <name evidence="3" type="ORF">M5G27_31810</name>
</gene>
<keyword evidence="4" id="KW-1185">Reference proteome</keyword>
<feature type="domain" description="TniQ" evidence="1">
    <location>
        <begin position="7"/>
        <end position="162"/>
    </location>
</feature>
<proteinExistence type="predicted"/>
<comment type="caution">
    <text evidence="3">The sequence shown here is derived from an EMBL/GenBank/DDBJ whole genome shotgun (WGS) entry which is preliminary data.</text>
</comment>
<dbReference type="InterPro" id="IPR032750">
    <property type="entry name" value="TnsD_C"/>
</dbReference>
<reference evidence="3 4" key="1">
    <citation type="submission" date="2022-05" db="EMBL/GenBank/DDBJ databases">
        <title>Novel Pseudomonas spp. Isolated from a Rainbow Trout Aquaculture Facility.</title>
        <authorList>
            <person name="Testerman T."/>
            <person name="Graf J."/>
        </authorList>
    </citation>
    <scope>NUCLEOTIDE SEQUENCE [LARGE SCALE GENOMIC DNA]</scope>
    <source>
        <strain evidence="3 4">ID1042</strain>
    </source>
</reference>
<evidence type="ECO:0000313" key="3">
    <source>
        <dbReference type="EMBL" id="MDD1012022.1"/>
    </source>
</evidence>
<evidence type="ECO:0000259" key="2">
    <source>
        <dbReference type="Pfam" id="PF15978"/>
    </source>
</evidence>
<dbReference type="RefSeq" id="WP_019821343.1">
    <property type="nucleotide sequence ID" value="NZ_JAMDHA010000100.1"/>
</dbReference>
<dbReference type="Proteomes" id="UP001148185">
    <property type="component" value="Unassembled WGS sequence"/>
</dbReference>
<organism evidence="3 4">
    <name type="scientific">Pseudomonas shahriarae</name>
    <dbReference type="NCBI Taxonomy" id="2745512"/>
    <lineage>
        <taxon>Bacteria</taxon>
        <taxon>Pseudomonadati</taxon>
        <taxon>Pseudomonadota</taxon>
        <taxon>Gammaproteobacteria</taxon>
        <taxon>Pseudomonadales</taxon>
        <taxon>Pseudomonadaceae</taxon>
        <taxon>Pseudomonas</taxon>
    </lineage>
</organism>
<dbReference type="GeneID" id="46429151"/>
<dbReference type="InterPro" id="IPR009492">
    <property type="entry name" value="TniQ"/>
</dbReference>
<sequence length="555" mass="62182">MHLKLHFFPAAFPDETLHSVISRYARLCGVRNCQEAFAGLKSAAAFSQNVAFPSHLGEFVDALPSGTELSIAEVLMRHTLLPYYAPFLSMSQVEHARTLMTADGKGLMLKLGVNASRIGFASRVRLCPECIAQDQAQRGVAYWHRVHMLPGVLVCPHHGTSLRILDPRWSSRSSRQLNLPSDENVQAHTVLLDTPLLRMPPLHEIALRSLQVIESEVSALSAEAVRYTLLQRATQLNLASDNHRLHLHMLAQHMADFFAALPREWEFSILGEVRAGTPASWVMKLLRTPITSHHPLKYILLAGALGIDMVSLLHGQRPMKQAVACGPKAHIRLHTRLSPVMPGEGLDCSSAAVWKHALEGADAKKIAAVLGVSLAYVYRHIRNVAGGQGAWREARFHIELCARRAAFEADYRFYKAHACRGYAWLYRHDRQWLSESTVNPSPHRTPRLNSAEMFAALDARLAEEVRQCAEALYALAGKPVRISRTRIGRELHVLSRFEKQLCKLPLCAAMLDKVCESIEGFHDRRLRWARRKLLSEGKPVSRSSLYRVASIRPTL</sequence>
<accession>A0A9X4C854</accession>
<feature type="domain" description="Transposon Tn7 transposition protein TnsD C-terminal" evidence="2">
    <location>
        <begin position="319"/>
        <end position="511"/>
    </location>
</feature>
<evidence type="ECO:0000259" key="1">
    <source>
        <dbReference type="Pfam" id="PF06527"/>
    </source>
</evidence>
<dbReference type="Pfam" id="PF06527">
    <property type="entry name" value="TniQ"/>
    <property type="match status" value="1"/>
</dbReference>
<dbReference type="Pfam" id="PF15978">
    <property type="entry name" value="TnsD"/>
    <property type="match status" value="1"/>
</dbReference>
<dbReference type="AlphaFoldDB" id="A0A9X4C854"/>
<name>A0A9X4C854_9PSED</name>